<reference evidence="3 4" key="1">
    <citation type="submission" date="2018-09" db="EMBL/GenBank/DDBJ databases">
        <title>Profundibacter amoris BAR1 gen. nov., sp. nov., a new member of the Roseobacter clade isolated at Lokis Castle Vent Field on the Arctic Mid-Oceanic Ridge.</title>
        <authorList>
            <person name="Le Moine Bauer S."/>
            <person name="Sjoeberg A.G."/>
            <person name="L'Haridon S."/>
            <person name="Stokke R."/>
            <person name="Roalkvam I."/>
            <person name="Steen I.H."/>
            <person name="Dahle H."/>
        </authorList>
    </citation>
    <scope>NUCLEOTIDE SEQUENCE [LARGE SCALE GENOMIC DNA]</scope>
    <source>
        <strain evidence="3 4">BAR1</strain>
    </source>
</reference>
<dbReference type="Proteomes" id="UP000261704">
    <property type="component" value="Chromosome"/>
</dbReference>
<gene>
    <name evidence="3" type="ORF">BAR1_03070</name>
</gene>
<dbReference type="AlphaFoldDB" id="A0A347UDS1"/>
<accession>A0A347UDS1</accession>
<dbReference type="Gene3D" id="3.40.50.150">
    <property type="entry name" value="Vaccinia Virus protein VP39"/>
    <property type="match status" value="1"/>
</dbReference>
<evidence type="ECO:0000313" key="3">
    <source>
        <dbReference type="EMBL" id="AXX96999.1"/>
    </source>
</evidence>
<dbReference type="CDD" id="cd02440">
    <property type="entry name" value="AdoMet_MTases"/>
    <property type="match status" value="1"/>
</dbReference>
<organism evidence="3 4">
    <name type="scientific">Profundibacter amoris</name>
    <dbReference type="NCBI Taxonomy" id="2171755"/>
    <lineage>
        <taxon>Bacteria</taxon>
        <taxon>Pseudomonadati</taxon>
        <taxon>Pseudomonadota</taxon>
        <taxon>Alphaproteobacteria</taxon>
        <taxon>Rhodobacterales</taxon>
        <taxon>Paracoccaceae</taxon>
        <taxon>Profundibacter</taxon>
    </lineage>
</organism>
<proteinExistence type="predicted"/>
<dbReference type="GO" id="GO:0008168">
    <property type="term" value="F:methyltransferase activity"/>
    <property type="evidence" value="ECO:0007669"/>
    <property type="project" value="UniProtKB-KW"/>
</dbReference>
<dbReference type="SUPFAM" id="SSF53335">
    <property type="entry name" value="S-adenosyl-L-methionine-dependent methyltransferases"/>
    <property type="match status" value="1"/>
</dbReference>
<evidence type="ECO:0000313" key="4">
    <source>
        <dbReference type="Proteomes" id="UP000261704"/>
    </source>
</evidence>
<dbReference type="GO" id="GO:0032259">
    <property type="term" value="P:methylation"/>
    <property type="evidence" value="ECO:0007669"/>
    <property type="project" value="UniProtKB-KW"/>
</dbReference>
<keyword evidence="1 3" id="KW-0808">Transferase</keyword>
<dbReference type="OrthoDB" id="9765084at2"/>
<dbReference type="KEGG" id="pamo:BAR1_03070"/>
<dbReference type="EMBL" id="CP032125">
    <property type="protein sequence ID" value="AXX96999.1"/>
    <property type="molecule type" value="Genomic_DNA"/>
</dbReference>
<evidence type="ECO:0000256" key="1">
    <source>
        <dbReference type="ARBA" id="ARBA00022679"/>
    </source>
</evidence>
<keyword evidence="4" id="KW-1185">Reference proteome</keyword>
<dbReference type="InterPro" id="IPR029063">
    <property type="entry name" value="SAM-dependent_MTases_sf"/>
</dbReference>
<dbReference type="InterPro" id="IPR041698">
    <property type="entry name" value="Methyltransf_25"/>
</dbReference>
<evidence type="ECO:0000259" key="2">
    <source>
        <dbReference type="Pfam" id="PF13649"/>
    </source>
</evidence>
<dbReference type="RefSeq" id="WP_118941657.1">
    <property type="nucleotide sequence ID" value="NZ_CP032125.1"/>
</dbReference>
<keyword evidence="3" id="KW-0489">Methyltransferase</keyword>
<dbReference type="Pfam" id="PF13649">
    <property type="entry name" value="Methyltransf_25"/>
    <property type="match status" value="1"/>
</dbReference>
<sequence>MAQKDRLKWDTKYSDGHHLIEKGEASFMLKRFYHKAPAKRALDVACGTGRNALFLAEHGFEVDALDISPVGLQRLQGHAEQISGAGTVNCQVVDLDEYSPPKANYDLIVVTNYLNRCLIPKLARELREGGVLVIDTFMVDSRSGAQDFNPDYLLRAGELPTYFDGAFEVLAFEDARKGRCNTALLKQAIAVRKIPA</sequence>
<dbReference type="PANTHER" id="PTHR43861">
    <property type="entry name" value="TRANS-ACONITATE 2-METHYLTRANSFERASE-RELATED"/>
    <property type="match status" value="1"/>
</dbReference>
<name>A0A347UDS1_9RHOB</name>
<feature type="domain" description="Methyltransferase" evidence="2">
    <location>
        <begin position="42"/>
        <end position="128"/>
    </location>
</feature>
<protein>
    <submittedName>
        <fullName evidence="3">Class I SAM-dependent methyltransferase</fullName>
    </submittedName>
</protein>